<organism evidence="2 3">
    <name type="scientific">Mycolicibacterium anyangense</name>
    <dbReference type="NCBI Taxonomy" id="1431246"/>
    <lineage>
        <taxon>Bacteria</taxon>
        <taxon>Bacillati</taxon>
        <taxon>Actinomycetota</taxon>
        <taxon>Actinomycetes</taxon>
        <taxon>Mycobacteriales</taxon>
        <taxon>Mycobacteriaceae</taxon>
        <taxon>Mycolicibacterium</taxon>
    </lineage>
</organism>
<evidence type="ECO:0000313" key="2">
    <source>
        <dbReference type="EMBL" id="BBZ78503.1"/>
    </source>
</evidence>
<dbReference type="KEGG" id="many:MANY_38400"/>
<gene>
    <name evidence="2" type="ORF">MANY_38400</name>
</gene>
<sequence length="103" mass="11077">MNSTTNHTLDGPAFTLTGVRLTGLTVKSFFLRTLDLGMGTFGTNRCDDGSQIDYEINAATPRADTRGTGDDDGPTFGVALRRPSGVPAGRPAAGRHARRLRWR</sequence>
<feature type="compositionally biased region" description="Low complexity" evidence="1">
    <location>
        <begin position="74"/>
        <end position="92"/>
    </location>
</feature>
<evidence type="ECO:0000256" key="1">
    <source>
        <dbReference type="SAM" id="MobiDB-lite"/>
    </source>
</evidence>
<name>A0A6N4WDN8_9MYCO</name>
<protein>
    <submittedName>
        <fullName evidence="2">Uncharacterized protein</fullName>
    </submittedName>
</protein>
<feature type="compositionally biased region" description="Basic residues" evidence="1">
    <location>
        <begin position="93"/>
        <end position="103"/>
    </location>
</feature>
<dbReference type="EMBL" id="AP022620">
    <property type="protein sequence ID" value="BBZ78503.1"/>
    <property type="molecule type" value="Genomic_DNA"/>
</dbReference>
<feature type="region of interest" description="Disordered" evidence="1">
    <location>
        <begin position="59"/>
        <end position="103"/>
    </location>
</feature>
<dbReference type="Proteomes" id="UP000467249">
    <property type="component" value="Chromosome"/>
</dbReference>
<proteinExistence type="predicted"/>
<evidence type="ECO:0000313" key="3">
    <source>
        <dbReference type="Proteomes" id="UP000467249"/>
    </source>
</evidence>
<reference evidence="2 3" key="1">
    <citation type="journal article" date="2019" name="Emerg. Microbes Infect.">
        <title>Comprehensive subspecies identification of 175 nontuberculous mycobacteria species based on 7547 genomic profiles.</title>
        <authorList>
            <person name="Matsumoto Y."/>
            <person name="Kinjo T."/>
            <person name="Motooka D."/>
            <person name="Nabeya D."/>
            <person name="Jung N."/>
            <person name="Uechi K."/>
            <person name="Horii T."/>
            <person name="Iida T."/>
            <person name="Fujita J."/>
            <person name="Nakamura S."/>
        </authorList>
    </citation>
    <scope>NUCLEOTIDE SEQUENCE [LARGE SCALE GENOMIC DNA]</scope>
    <source>
        <strain evidence="2 3">JCM 30275</strain>
    </source>
</reference>
<dbReference type="AlphaFoldDB" id="A0A6N4WDN8"/>
<keyword evidence="3" id="KW-1185">Reference proteome</keyword>
<accession>A0A6N4WDN8</accession>